<accession>A0A6J2T0G2</accession>
<evidence type="ECO:0000313" key="2">
    <source>
        <dbReference type="Proteomes" id="UP000504633"/>
    </source>
</evidence>
<feature type="compositionally biased region" description="Polar residues" evidence="1">
    <location>
        <begin position="42"/>
        <end position="55"/>
    </location>
</feature>
<dbReference type="KEGG" id="dhe:115483704"/>
<feature type="region of interest" description="Disordered" evidence="1">
    <location>
        <begin position="37"/>
        <end position="67"/>
    </location>
</feature>
<proteinExistence type="predicted"/>
<organism evidence="2 3">
    <name type="scientific">Drosophila hydei</name>
    <name type="common">Fruit fly</name>
    <dbReference type="NCBI Taxonomy" id="7224"/>
    <lineage>
        <taxon>Eukaryota</taxon>
        <taxon>Metazoa</taxon>
        <taxon>Ecdysozoa</taxon>
        <taxon>Arthropoda</taxon>
        <taxon>Hexapoda</taxon>
        <taxon>Insecta</taxon>
        <taxon>Pterygota</taxon>
        <taxon>Neoptera</taxon>
        <taxon>Endopterygota</taxon>
        <taxon>Diptera</taxon>
        <taxon>Brachycera</taxon>
        <taxon>Muscomorpha</taxon>
        <taxon>Ephydroidea</taxon>
        <taxon>Drosophilidae</taxon>
        <taxon>Drosophila</taxon>
    </lineage>
</organism>
<evidence type="ECO:0000256" key="1">
    <source>
        <dbReference type="SAM" id="MobiDB-lite"/>
    </source>
</evidence>
<name>A0A6J2T0G2_DROHY</name>
<dbReference type="Proteomes" id="UP000504633">
    <property type="component" value="Unplaced"/>
</dbReference>
<sequence length="469" mass="53021">MHKRFCKLANETKENDNSGNITQANVNLEGNKSFETKKYVKQKQTQSVEANISDTSNDELQKDHVEESSKWLPSLKRYSSDSMPPKLMHRRTYQSLSISITTKSQSQAQPKNIFDVSTCSSQSPIQDQLEEENPKWLPNHKHYNSDPKPLTSMLHNNYQPLSSSVTAKSPSETKPTNAFNVSNCSFVSRKRTPGECRAVINSIRETLTALNRNPQSTNCRPPFGQKANGNLQGNQTLVAKANLQKNRRQRVDKLEDPKLLKLMHRRRYKRLPISITTKPQAQAQPKNIFDASNCTTQSPTANPCTSQQTLKPLKSNETMTKPLLDCTPTISPVANMGKMVDRQHIPQRLVQKKERCTKGGYLYEFNSLMLNERMDRRMLAHNPRLGISSGQRVQVLAISESFGVRMAQVKPINGEQDKENFNIIISPAMAAGFRVGATVELYFDLKPETALKLPNNELVYVQPNKLLLL</sequence>
<protein>
    <submittedName>
        <fullName evidence="3">Uncharacterized protein LOC115483704</fullName>
    </submittedName>
</protein>
<gene>
    <name evidence="3" type="primary">LOC115483704</name>
</gene>
<dbReference type="OrthoDB" id="7856623at2759"/>
<dbReference type="RefSeq" id="XP_030081644.1">
    <property type="nucleotide sequence ID" value="XM_030225784.1"/>
</dbReference>
<dbReference type="AlphaFoldDB" id="A0A6J2T0G2"/>
<keyword evidence="2" id="KW-1185">Reference proteome</keyword>
<evidence type="ECO:0000313" key="3">
    <source>
        <dbReference type="RefSeq" id="XP_030081644.1"/>
    </source>
</evidence>
<reference evidence="3" key="1">
    <citation type="submission" date="2025-08" db="UniProtKB">
        <authorList>
            <consortium name="RefSeq"/>
        </authorList>
    </citation>
    <scope>IDENTIFICATION</scope>
    <source>
        <strain evidence="3">15085-1641.00</strain>
        <tissue evidence="3">Whole body</tissue>
    </source>
</reference>
<dbReference type="GeneID" id="115483704"/>